<reference evidence="4 5" key="1">
    <citation type="submission" date="2016-10" db="EMBL/GenBank/DDBJ databases">
        <title>Comparative genomics uncovers the prolific and rare metabolic potential of the cyanobacterial genus Moorea.</title>
        <authorList>
            <person name="Leao T."/>
            <person name="Castelao G."/>
            <person name="Korobeynikov A."/>
            <person name="Monroe E.A."/>
            <person name="Podell S."/>
            <person name="Glukhov E."/>
            <person name="Allen E."/>
            <person name="Gerwick W.H."/>
            <person name="Gerwick L."/>
        </authorList>
    </citation>
    <scope>NUCLEOTIDE SEQUENCE [LARGE SCALE GENOMIC DNA]</scope>
    <source>
        <strain evidence="4 5">PNG5-198</strain>
    </source>
</reference>
<gene>
    <name evidence="4" type="ORF">BJP37_17220</name>
</gene>
<dbReference type="Proteomes" id="UP000186657">
    <property type="component" value="Unassembled WGS sequence"/>
</dbReference>
<sequence>METSGGSSRIPVLFDTDANNELDDQHALAYLFFNKDVFDIVGITVNATPSGGHLNEHFLEAERVMKLCDVYNKYPLKKGANANFEEIFPEIEKNSFDGKEAVDFIIEEARKTREQPLVLLPVGKLTNIALALAIAPDIKSKVRIVWLGGNYPEKGEYNLNSDIPSMNYVLEQDVPFEMVTVRYHKPSGTDAVRVTPDQIHQKMKGLGPKVGSVKGRHGGSFTRFGDYSISLFEHIDLFGDPPSRALFDMVAVAILKNSSWGEALEIPKPTMINGEWTESSEYSQKIIIWENFNKKAILNDFFHTMKNQ</sequence>
<dbReference type="PANTHER" id="PTHR12304:SF4">
    <property type="entry name" value="URIDINE NUCLEOSIDASE"/>
    <property type="match status" value="1"/>
</dbReference>
<comment type="caution">
    <text evidence="4">The sequence shown here is derived from an EMBL/GenBank/DDBJ whole genome shotgun (WGS) entry which is preliminary data.</text>
</comment>
<dbReference type="AlphaFoldDB" id="A0A1U7NBL8"/>
<evidence type="ECO:0000256" key="2">
    <source>
        <dbReference type="ARBA" id="ARBA00023295"/>
    </source>
</evidence>
<dbReference type="SUPFAM" id="SSF53590">
    <property type="entry name" value="Nucleoside hydrolase"/>
    <property type="match status" value="1"/>
</dbReference>
<dbReference type="GO" id="GO:0005829">
    <property type="term" value="C:cytosol"/>
    <property type="evidence" value="ECO:0007669"/>
    <property type="project" value="TreeGrafter"/>
</dbReference>
<feature type="domain" description="Inosine/uridine-preferring nucleoside hydrolase" evidence="3">
    <location>
        <begin position="12"/>
        <end position="257"/>
    </location>
</feature>
<organism evidence="4 5">
    <name type="scientific">Moorena bouillonii PNG</name>
    <dbReference type="NCBI Taxonomy" id="568701"/>
    <lineage>
        <taxon>Bacteria</taxon>
        <taxon>Bacillati</taxon>
        <taxon>Cyanobacteriota</taxon>
        <taxon>Cyanophyceae</taxon>
        <taxon>Coleofasciculales</taxon>
        <taxon>Coleofasciculaceae</taxon>
        <taxon>Moorena</taxon>
    </lineage>
</organism>
<dbReference type="Pfam" id="PF01156">
    <property type="entry name" value="IU_nuc_hydro"/>
    <property type="match status" value="1"/>
</dbReference>
<dbReference type="InterPro" id="IPR036452">
    <property type="entry name" value="Ribo_hydro-like"/>
</dbReference>
<keyword evidence="1 4" id="KW-0378">Hydrolase</keyword>
<dbReference type="GO" id="GO:0008477">
    <property type="term" value="F:purine nucleosidase activity"/>
    <property type="evidence" value="ECO:0007669"/>
    <property type="project" value="TreeGrafter"/>
</dbReference>
<evidence type="ECO:0000313" key="5">
    <source>
        <dbReference type="Proteomes" id="UP000186657"/>
    </source>
</evidence>
<proteinExistence type="predicted"/>
<dbReference type="Gene3D" id="3.90.245.10">
    <property type="entry name" value="Ribonucleoside hydrolase-like"/>
    <property type="match status" value="1"/>
</dbReference>
<dbReference type="GO" id="GO:0006152">
    <property type="term" value="P:purine nucleoside catabolic process"/>
    <property type="evidence" value="ECO:0007669"/>
    <property type="project" value="TreeGrafter"/>
</dbReference>
<evidence type="ECO:0000256" key="1">
    <source>
        <dbReference type="ARBA" id="ARBA00022801"/>
    </source>
</evidence>
<keyword evidence="5" id="KW-1185">Reference proteome</keyword>
<keyword evidence="2" id="KW-0326">Glycosidase</keyword>
<protein>
    <submittedName>
        <fullName evidence="4">Nucleoside hydrolase</fullName>
    </submittedName>
</protein>
<accession>A0A1U7NBL8</accession>
<dbReference type="EMBL" id="MKZS01000001">
    <property type="protein sequence ID" value="OLT63350.1"/>
    <property type="molecule type" value="Genomic_DNA"/>
</dbReference>
<dbReference type="InterPro" id="IPR001910">
    <property type="entry name" value="Inosine/uridine_hydrolase_dom"/>
</dbReference>
<dbReference type="InterPro" id="IPR023186">
    <property type="entry name" value="IUNH"/>
</dbReference>
<evidence type="ECO:0000313" key="4">
    <source>
        <dbReference type="EMBL" id="OLT63350.1"/>
    </source>
</evidence>
<name>A0A1U7NBL8_9CYAN</name>
<dbReference type="PANTHER" id="PTHR12304">
    <property type="entry name" value="INOSINE-URIDINE PREFERRING NUCLEOSIDE HYDROLASE"/>
    <property type="match status" value="1"/>
</dbReference>
<evidence type="ECO:0000259" key="3">
    <source>
        <dbReference type="Pfam" id="PF01156"/>
    </source>
</evidence>